<evidence type="ECO:0000256" key="4">
    <source>
        <dbReference type="SAM" id="MobiDB-lite"/>
    </source>
</evidence>
<keyword evidence="3" id="KW-0862">Zinc</keyword>
<dbReference type="EMBL" id="OV725077">
    <property type="protein sequence ID" value="CAH1392346.1"/>
    <property type="molecule type" value="Genomic_DNA"/>
</dbReference>
<dbReference type="InterPro" id="IPR001478">
    <property type="entry name" value="PDZ"/>
</dbReference>
<dbReference type="PROSITE" id="PS50106">
    <property type="entry name" value="PDZ"/>
    <property type="match status" value="1"/>
</dbReference>
<dbReference type="SMART" id="SM00735">
    <property type="entry name" value="ZM"/>
    <property type="match status" value="1"/>
</dbReference>
<gene>
    <name evidence="6" type="ORF">NEZAVI_LOCUS3188</name>
</gene>
<dbReference type="GO" id="GO:0003779">
    <property type="term" value="F:actin binding"/>
    <property type="evidence" value="ECO:0007669"/>
    <property type="project" value="TreeGrafter"/>
</dbReference>
<keyword evidence="3" id="KW-0440">LIM domain</keyword>
<feature type="compositionally biased region" description="Low complexity" evidence="4">
    <location>
        <begin position="316"/>
        <end position="325"/>
    </location>
</feature>
<organism evidence="6 7">
    <name type="scientific">Nezara viridula</name>
    <name type="common">Southern green stink bug</name>
    <name type="synonym">Cimex viridulus</name>
    <dbReference type="NCBI Taxonomy" id="85310"/>
    <lineage>
        <taxon>Eukaryota</taxon>
        <taxon>Metazoa</taxon>
        <taxon>Ecdysozoa</taxon>
        <taxon>Arthropoda</taxon>
        <taxon>Hexapoda</taxon>
        <taxon>Insecta</taxon>
        <taxon>Pterygota</taxon>
        <taxon>Neoptera</taxon>
        <taxon>Paraneoptera</taxon>
        <taxon>Hemiptera</taxon>
        <taxon>Heteroptera</taxon>
        <taxon>Panheteroptera</taxon>
        <taxon>Pentatomomorpha</taxon>
        <taxon>Pentatomoidea</taxon>
        <taxon>Pentatomidae</taxon>
        <taxon>Pentatominae</taxon>
        <taxon>Nezara</taxon>
    </lineage>
</organism>
<evidence type="ECO:0000256" key="3">
    <source>
        <dbReference type="ARBA" id="ARBA00023038"/>
    </source>
</evidence>
<dbReference type="InterPro" id="IPR050604">
    <property type="entry name" value="PDZ-LIM_domain"/>
</dbReference>
<proteinExistence type="predicted"/>
<dbReference type="Pfam" id="PF00595">
    <property type="entry name" value="PDZ"/>
    <property type="match status" value="1"/>
</dbReference>
<protein>
    <recommendedName>
        <fullName evidence="5">PDZ domain-containing protein</fullName>
    </recommendedName>
</protein>
<keyword evidence="2" id="KW-0963">Cytoplasm</keyword>
<reference evidence="6" key="1">
    <citation type="submission" date="2022-01" db="EMBL/GenBank/DDBJ databases">
        <authorList>
            <person name="King R."/>
        </authorList>
    </citation>
    <scope>NUCLEOTIDE SEQUENCE</scope>
</reference>
<dbReference type="AlphaFoldDB" id="A0A9P0EEI5"/>
<evidence type="ECO:0000256" key="1">
    <source>
        <dbReference type="ARBA" id="ARBA00004496"/>
    </source>
</evidence>
<dbReference type="GO" id="GO:0031941">
    <property type="term" value="C:filamentous actin"/>
    <property type="evidence" value="ECO:0007669"/>
    <property type="project" value="TreeGrafter"/>
</dbReference>
<dbReference type="InterPro" id="IPR031847">
    <property type="entry name" value="PDLI1-4/Zasp-like_mid"/>
</dbReference>
<feature type="domain" description="PDZ" evidence="5">
    <location>
        <begin position="7"/>
        <end position="89"/>
    </location>
</feature>
<sequence length="365" mass="40222">MGKTGYSITLKREHSGQPWGLRISGGCDLGKPIVVTRAAIGSPADKQLKAGDEILQIGDYDARDIRHQDAQMLFRDAGNTIKIVVYRESPMIPSRDSSVEPLALPRALATLPEHQYEPIGPMIFNTALVDTSRSSSRASTHKQEVEEEQHALLEQPYRTTPLVLPGAKVKKDFGPTESYLRHHPNPKFRQAPPHPLLPHDIAMKQKVADTVLQKVVEEAGPGKQVISKQFNSPIGLYSEQNIVDSINQQTGAGVPGTPSPVLMRPNPRLSYKKTVVYDPAKSETYKALQDQELGDHIQEVTTPVTHKVFSPVKKTPPATSASPRSAPHPVPGPQGHMNSIGHSEEIQQSYTFKRLMHMVQSEGVY</sequence>
<dbReference type="GO" id="GO:0061061">
    <property type="term" value="P:muscle structure development"/>
    <property type="evidence" value="ECO:0007669"/>
    <property type="project" value="TreeGrafter"/>
</dbReference>
<dbReference type="GO" id="GO:0030018">
    <property type="term" value="C:Z disc"/>
    <property type="evidence" value="ECO:0007669"/>
    <property type="project" value="TreeGrafter"/>
</dbReference>
<feature type="region of interest" description="Disordered" evidence="4">
    <location>
        <begin position="310"/>
        <end position="340"/>
    </location>
</feature>
<dbReference type="InterPro" id="IPR006643">
    <property type="entry name" value="Zasp-like_motif"/>
</dbReference>
<dbReference type="PANTHER" id="PTHR24214">
    <property type="entry name" value="PDZ AND LIM DOMAIN PROTEIN ZASP"/>
    <property type="match status" value="1"/>
</dbReference>
<keyword evidence="3" id="KW-0479">Metal-binding</keyword>
<evidence type="ECO:0000256" key="2">
    <source>
        <dbReference type="ARBA" id="ARBA00022490"/>
    </source>
</evidence>
<comment type="subcellular location">
    <subcellularLocation>
        <location evidence="1">Cytoplasm</location>
    </subcellularLocation>
</comment>
<dbReference type="OrthoDB" id="445995at2759"/>
<evidence type="ECO:0000313" key="6">
    <source>
        <dbReference type="EMBL" id="CAH1392346.1"/>
    </source>
</evidence>
<evidence type="ECO:0000259" key="5">
    <source>
        <dbReference type="PROSITE" id="PS50106"/>
    </source>
</evidence>
<name>A0A9P0EEI5_NEZVI</name>
<dbReference type="GO" id="GO:0051371">
    <property type="term" value="F:muscle alpha-actinin binding"/>
    <property type="evidence" value="ECO:0007669"/>
    <property type="project" value="TreeGrafter"/>
</dbReference>
<dbReference type="SMART" id="SM00228">
    <property type="entry name" value="PDZ"/>
    <property type="match status" value="1"/>
</dbReference>
<evidence type="ECO:0000313" key="7">
    <source>
        <dbReference type="Proteomes" id="UP001152798"/>
    </source>
</evidence>
<dbReference type="Gene3D" id="2.30.42.10">
    <property type="match status" value="1"/>
</dbReference>
<dbReference type="GO" id="GO:0005912">
    <property type="term" value="C:adherens junction"/>
    <property type="evidence" value="ECO:0007669"/>
    <property type="project" value="TreeGrafter"/>
</dbReference>
<dbReference type="GO" id="GO:0001725">
    <property type="term" value="C:stress fiber"/>
    <property type="evidence" value="ECO:0007669"/>
    <property type="project" value="TreeGrafter"/>
</dbReference>
<dbReference type="Proteomes" id="UP001152798">
    <property type="component" value="Chromosome 1"/>
</dbReference>
<dbReference type="InterPro" id="IPR036034">
    <property type="entry name" value="PDZ_sf"/>
</dbReference>
<keyword evidence="7" id="KW-1185">Reference proteome</keyword>
<dbReference type="CDD" id="cd23068">
    <property type="entry name" value="PDZ_ZASP52-like"/>
    <property type="match status" value="1"/>
</dbReference>
<dbReference type="PANTHER" id="PTHR24214:SF55">
    <property type="entry name" value="Z BAND ALTERNATIVELY SPLICED PDZ-MOTIF PROTEIN 66, ISOFORM E"/>
    <property type="match status" value="1"/>
</dbReference>
<dbReference type="GO" id="GO:0030036">
    <property type="term" value="P:actin cytoskeleton organization"/>
    <property type="evidence" value="ECO:0007669"/>
    <property type="project" value="TreeGrafter"/>
</dbReference>
<accession>A0A9P0EEI5</accession>
<dbReference type="SUPFAM" id="SSF50156">
    <property type="entry name" value="PDZ domain-like"/>
    <property type="match status" value="1"/>
</dbReference>
<dbReference type="Pfam" id="PF15936">
    <property type="entry name" value="DUF4749"/>
    <property type="match status" value="1"/>
</dbReference>